<dbReference type="InterPro" id="IPR016039">
    <property type="entry name" value="Thiolase-like"/>
</dbReference>
<accession>A0A4R2QXC1</accession>
<dbReference type="AlphaFoldDB" id="A0A4R2QXC1"/>
<sequence>MLGETDLNVDGSEKGLLAILTPKLDFLTEGAKTNTGAAAELGRAAGRELGKAARYYDNTDLGEAANLDAQYPPERSEPVDSQDVRDPAAAESFRDVADPQADASGEPFSPRMLANTGDEQLARDLTRDEGWPTGLEQEITEIIGFGGRLTSINDFIAEQTGFDILEECIELFAGDWQALYRQSVLFDQIGTAFDAIKANIDQGRAGIAPNWDGNAASNAENWLAQYSRSSAAHSTFMTEAADRIRDFAQSAYHYVVYIKDVLGVIVDLALEILGAFTGGTLNKVLDVIGKILEGGSIGTTAVDLAESLGDGVDARDILKLVALVAQLESTVALLVQAVSLLVGLAHGAAGLIEVIAAAQPVESQPWPAEPYDHPEV</sequence>
<evidence type="ECO:0008006" key="4">
    <source>
        <dbReference type="Google" id="ProtNLM"/>
    </source>
</evidence>
<dbReference type="EMBL" id="SLXQ01000003">
    <property type="protein sequence ID" value="TCP53964.1"/>
    <property type="molecule type" value="Genomic_DNA"/>
</dbReference>
<feature type="compositionally biased region" description="Basic and acidic residues" evidence="1">
    <location>
        <begin position="74"/>
        <end position="97"/>
    </location>
</feature>
<gene>
    <name evidence="2" type="ORF">EV191_1034</name>
</gene>
<feature type="region of interest" description="Disordered" evidence="1">
    <location>
        <begin position="64"/>
        <end position="114"/>
    </location>
</feature>
<keyword evidence="3" id="KW-1185">Reference proteome</keyword>
<evidence type="ECO:0000256" key="1">
    <source>
        <dbReference type="SAM" id="MobiDB-lite"/>
    </source>
</evidence>
<protein>
    <recommendedName>
        <fullName evidence="4">Type VII secretion system (Wss) protein ESAT-6</fullName>
    </recommendedName>
</protein>
<evidence type="ECO:0000313" key="3">
    <source>
        <dbReference type="Proteomes" id="UP000294911"/>
    </source>
</evidence>
<dbReference type="Proteomes" id="UP000294911">
    <property type="component" value="Unassembled WGS sequence"/>
</dbReference>
<dbReference type="SUPFAM" id="SSF53901">
    <property type="entry name" value="Thiolase-like"/>
    <property type="match status" value="1"/>
</dbReference>
<proteinExistence type="predicted"/>
<dbReference type="GO" id="GO:0016746">
    <property type="term" value="F:acyltransferase activity"/>
    <property type="evidence" value="ECO:0007669"/>
    <property type="project" value="InterPro"/>
</dbReference>
<dbReference type="RefSeq" id="WP_165912904.1">
    <property type="nucleotide sequence ID" value="NZ_SLXQ01000003.1"/>
</dbReference>
<reference evidence="2 3" key="1">
    <citation type="submission" date="2019-03" db="EMBL/GenBank/DDBJ databases">
        <title>Genomic Encyclopedia of Type Strains, Phase IV (KMG-IV): sequencing the most valuable type-strain genomes for metagenomic binning, comparative biology and taxonomic classification.</title>
        <authorList>
            <person name="Goeker M."/>
        </authorList>
    </citation>
    <scope>NUCLEOTIDE SEQUENCE [LARGE SCALE GENOMIC DNA]</scope>
    <source>
        <strain evidence="2 3">DSM 45765</strain>
    </source>
</reference>
<name>A0A4R2QXC1_9PSEU</name>
<comment type="caution">
    <text evidence="2">The sequence shown here is derived from an EMBL/GenBank/DDBJ whole genome shotgun (WGS) entry which is preliminary data.</text>
</comment>
<evidence type="ECO:0000313" key="2">
    <source>
        <dbReference type="EMBL" id="TCP53964.1"/>
    </source>
</evidence>
<organism evidence="2 3">
    <name type="scientific">Tamaricihabitans halophyticus</name>
    <dbReference type="NCBI Taxonomy" id="1262583"/>
    <lineage>
        <taxon>Bacteria</taxon>
        <taxon>Bacillati</taxon>
        <taxon>Actinomycetota</taxon>
        <taxon>Actinomycetes</taxon>
        <taxon>Pseudonocardiales</taxon>
        <taxon>Pseudonocardiaceae</taxon>
        <taxon>Tamaricihabitans</taxon>
    </lineage>
</organism>